<comment type="caution">
    <text evidence="2">The sequence shown here is derived from an EMBL/GenBank/DDBJ whole genome shotgun (WGS) entry which is preliminary data.</text>
</comment>
<feature type="region of interest" description="Disordered" evidence="1">
    <location>
        <begin position="123"/>
        <end position="178"/>
    </location>
</feature>
<evidence type="ECO:0000313" key="3">
    <source>
        <dbReference type="Proteomes" id="UP000664991"/>
    </source>
</evidence>
<dbReference type="AlphaFoldDB" id="A0A836A0R7"/>
<feature type="region of interest" description="Disordered" evidence="1">
    <location>
        <begin position="1"/>
        <end position="55"/>
    </location>
</feature>
<reference evidence="2 3" key="1">
    <citation type="submission" date="2020-12" db="EMBL/GenBank/DDBJ databases">
        <title>De novo assembly of Tibetan sheep genome.</title>
        <authorList>
            <person name="Li X."/>
        </authorList>
    </citation>
    <scope>NUCLEOTIDE SEQUENCE [LARGE SCALE GENOMIC DNA]</scope>
    <source>
        <tissue evidence="2">Heart</tissue>
    </source>
</reference>
<dbReference type="Proteomes" id="UP000664991">
    <property type="component" value="Unassembled WGS sequence"/>
</dbReference>
<evidence type="ECO:0000256" key="1">
    <source>
        <dbReference type="SAM" id="MobiDB-lite"/>
    </source>
</evidence>
<dbReference type="EMBL" id="JAEMGP010000009">
    <property type="protein sequence ID" value="KAG5204619.1"/>
    <property type="molecule type" value="Genomic_DNA"/>
</dbReference>
<sequence length="178" mass="18841">MKRKQARPAAQRAPRTHTRDQSEAATGLGTPGFNPEPREPLPLRQQEDLEPSTAEHTALALASNFNQTPLTSPVFTAVVTSGAVLRDPLRGDRNLRLPLPKIRASSVLASTLGISDLCACRTPSPSTDVPPSQRKHPPPPAPIPAQALAGEPESGDESPPLQGEAPMAPVQDPDAHTD</sequence>
<evidence type="ECO:0000313" key="2">
    <source>
        <dbReference type="EMBL" id="KAG5204619.1"/>
    </source>
</evidence>
<name>A0A836A0R7_SHEEP</name>
<accession>A0A836A0R7</accession>
<organism evidence="2 3">
    <name type="scientific">Ovis aries</name>
    <name type="common">Sheep</name>
    <dbReference type="NCBI Taxonomy" id="9940"/>
    <lineage>
        <taxon>Eukaryota</taxon>
        <taxon>Metazoa</taxon>
        <taxon>Chordata</taxon>
        <taxon>Craniata</taxon>
        <taxon>Vertebrata</taxon>
        <taxon>Euteleostomi</taxon>
        <taxon>Mammalia</taxon>
        <taxon>Eutheria</taxon>
        <taxon>Laurasiatheria</taxon>
        <taxon>Artiodactyla</taxon>
        <taxon>Ruminantia</taxon>
        <taxon>Pecora</taxon>
        <taxon>Bovidae</taxon>
        <taxon>Caprinae</taxon>
        <taxon>Ovis</taxon>
    </lineage>
</organism>
<gene>
    <name evidence="2" type="ORF">JEQ12_019064</name>
</gene>
<proteinExistence type="predicted"/>
<protein>
    <submittedName>
        <fullName evidence="2">Uncharacterized protein</fullName>
    </submittedName>
</protein>
<feature type="compositionally biased region" description="Basic and acidic residues" evidence="1">
    <location>
        <begin position="36"/>
        <end position="47"/>
    </location>
</feature>